<dbReference type="SUPFAM" id="SSF56219">
    <property type="entry name" value="DNase I-like"/>
    <property type="match status" value="1"/>
</dbReference>
<dbReference type="GO" id="GO:0005509">
    <property type="term" value="F:calcium ion binding"/>
    <property type="evidence" value="ECO:0007669"/>
    <property type="project" value="UniProtKB-UniRule"/>
</dbReference>
<reference evidence="7" key="1">
    <citation type="submission" date="2018-11" db="EMBL/GenBank/DDBJ databases">
        <authorList>
            <person name="Alioto T."/>
            <person name="Alioto T."/>
        </authorList>
    </citation>
    <scope>NUCLEOTIDE SEQUENCE</scope>
</reference>
<dbReference type="Gene3D" id="3.60.10.10">
    <property type="entry name" value="Endonuclease/exonuclease/phosphatase"/>
    <property type="match status" value="1"/>
</dbReference>
<dbReference type="GO" id="GO:0007156">
    <property type="term" value="P:homophilic cell adhesion via plasma membrane adhesion molecules"/>
    <property type="evidence" value="ECO:0007669"/>
    <property type="project" value="InterPro"/>
</dbReference>
<dbReference type="CDD" id="cd11304">
    <property type="entry name" value="Cadherin_repeat"/>
    <property type="match status" value="3"/>
</dbReference>
<evidence type="ECO:0000256" key="3">
    <source>
        <dbReference type="ARBA" id="ARBA00022837"/>
    </source>
</evidence>
<keyword evidence="2" id="KW-0677">Repeat</keyword>
<keyword evidence="4" id="KW-0472">Membrane</keyword>
<dbReference type="OrthoDB" id="6093071at2759"/>
<dbReference type="GO" id="GO:0003824">
    <property type="term" value="F:catalytic activity"/>
    <property type="evidence" value="ECO:0007669"/>
    <property type="project" value="InterPro"/>
</dbReference>
<gene>
    <name evidence="7" type="ORF">MGAL_10B019714</name>
</gene>
<dbReference type="InterPro" id="IPR020894">
    <property type="entry name" value="Cadherin_CS"/>
</dbReference>
<keyword evidence="3 5" id="KW-0106">Calcium</keyword>
<evidence type="ECO:0000256" key="4">
    <source>
        <dbReference type="ARBA" id="ARBA00023136"/>
    </source>
</evidence>
<dbReference type="Gene3D" id="2.60.40.60">
    <property type="entry name" value="Cadherins"/>
    <property type="match status" value="5"/>
</dbReference>
<protein>
    <recommendedName>
        <fullName evidence="6">Cadherin domain-containing protein</fullName>
    </recommendedName>
</protein>
<accession>A0A8B6CFZ1</accession>
<dbReference type="PROSITE" id="PS00232">
    <property type="entry name" value="CADHERIN_1"/>
    <property type="match status" value="1"/>
</dbReference>
<dbReference type="SUPFAM" id="SSF49313">
    <property type="entry name" value="Cadherin-like"/>
    <property type="match status" value="5"/>
</dbReference>
<dbReference type="InterPro" id="IPR039808">
    <property type="entry name" value="Cadherin"/>
</dbReference>
<feature type="domain" description="Cadherin" evidence="6">
    <location>
        <begin position="753"/>
        <end position="855"/>
    </location>
</feature>
<sequence>MNHYSIKTIREGQVVSAVDECTNNGETGENNGLDNKKETDDIAGTVVVLTQDQEFRYTCCGFVYEWRFHTRATGTFDALVWRHQGNNIYLLVGSNSLTSTNSGNEEVQTIPKGQRIRAMKDDYIGMHSTGVFLVTHKDEGSETIRRLTGITTPIAVSSTLDTSGASVLTLDYAIRSYYTESERPDMSGVGTVTLYNDAVSVGDVLATITTSDNDPEDAGSLTLTIESATNSGTSYFEFVSDEIKVKALPPVNTYNLELKVEDPCTLSQTRTEVIDILNRLPVINNLPDSVSISEDTADNTLIFTINATDTVTDPVQCKKIGGGTVPFSVAQIPGSTDYGVYKDAGAFLNYDITQSYKVTVECDDLDDKVDADLTINLIQNQANILPNNYKLYFMELNIFYPTFEYRCGTTLDYDTTSSYTLSVRCNDVRRSDTESFTVNLIRNTPPVINSLPTTESISEDLNTRTLVHSLNVTDVNTADIVTCAFNPNNALFELSKILPASVDYGVFLVGGTVLDYDVTPSYTLNIDCADHRRSVSDVLTVAIIRNEPPTIVNLPMSSDIPESITSESLLYTISVTDPTNDTVTCVITPATSIFYLQTTSAQFETEIWVRGNQGFVYDTKRQYTLNIECADQRRSDSDAFYVYILRNMPPYFPNLQDKTSVSSETSAAGQIIYTVDSVDPESDNVQYSLSSNTANAPFIINQNTGAISFTRSVKTELVAGYDLYISVSDGRNVVAARSLSVRITGINFPPHFQVPAQTLTVLENINSGSSIFQPTITDEDLSDVHTFSVVYSPPDGAVYFGVDKSTGLITSLVDIDYETIPFKSFLLVITGSDSLLEDTTNITLNIQNVNEAPVFTKKFYSITTSENSGGTMIQNPYYQYTDVDGDTLKFSLDCGADTGRLDIDSSTGLLSFSTDYDLDIVGTASKIDCKVSITDDEYTDMAYVNITILDDNDNSPVFIYSEYTFYIPVTSSVGSFVGQVQAIDKDIGNYGNVFYHIALEDFNYGLFDVVQNGSIFVSESLNRYTEGSTLNLTIYGVDTGGRDGLTIVYVVFPTTYVAPITPGDGGDFNLPHINWQTTTVNSNPQYGKALNEKLIEISNNNDMNQMVNEPTRGQNILDLLMTTNPGLVSKIEVHPGMSDHQVVIAHIDMKAKTSKKKPRMVHLFKKGDMNGLKENIRDNFENRMNNMEENTCRRKLDILQKHHTTSN</sequence>
<name>A0A8B6CFZ1_MYTGA</name>
<dbReference type="InterPro" id="IPR005135">
    <property type="entry name" value="Endo/exonuclease/phosphatase"/>
</dbReference>
<dbReference type="PRINTS" id="PR00205">
    <property type="entry name" value="CADHERIN"/>
</dbReference>
<dbReference type="PANTHER" id="PTHR24027:SF438">
    <property type="entry name" value="CADHERIN 23"/>
    <property type="match status" value="1"/>
</dbReference>
<dbReference type="AlphaFoldDB" id="A0A8B6CFZ1"/>
<dbReference type="PROSITE" id="PS50268">
    <property type="entry name" value="CADHERIN_2"/>
    <property type="match status" value="4"/>
</dbReference>
<evidence type="ECO:0000256" key="5">
    <source>
        <dbReference type="PROSITE-ProRule" id="PRU00043"/>
    </source>
</evidence>
<comment type="subcellular location">
    <subcellularLocation>
        <location evidence="1">Membrane</location>
    </subcellularLocation>
</comment>
<evidence type="ECO:0000256" key="2">
    <source>
        <dbReference type="ARBA" id="ARBA00022737"/>
    </source>
</evidence>
<dbReference type="GO" id="GO:0016342">
    <property type="term" value="C:catenin complex"/>
    <property type="evidence" value="ECO:0007669"/>
    <property type="project" value="TreeGrafter"/>
</dbReference>
<dbReference type="SMART" id="SM00112">
    <property type="entry name" value="CA"/>
    <property type="match status" value="5"/>
</dbReference>
<dbReference type="Pfam" id="PF14529">
    <property type="entry name" value="Exo_endo_phos_2"/>
    <property type="match status" value="1"/>
</dbReference>
<feature type="domain" description="Cadherin" evidence="6">
    <location>
        <begin position="856"/>
        <end position="958"/>
    </location>
</feature>
<dbReference type="InterPro" id="IPR036691">
    <property type="entry name" value="Endo/exonu/phosph_ase_sf"/>
</dbReference>
<dbReference type="InterPro" id="IPR002126">
    <property type="entry name" value="Cadherin-like_dom"/>
</dbReference>
<dbReference type="EMBL" id="UYJE01001743">
    <property type="protein sequence ID" value="VDI04806.1"/>
    <property type="molecule type" value="Genomic_DNA"/>
</dbReference>
<dbReference type="GO" id="GO:0016477">
    <property type="term" value="P:cell migration"/>
    <property type="evidence" value="ECO:0007669"/>
    <property type="project" value="TreeGrafter"/>
</dbReference>
<dbReference type="PANTHER" id="PTHR24027">
    <property type="entry name" value="CADHERIN-23"/>
    <property type="match status" value="1"/>
</dbReference>
<evidence type="ECO:0000256" key="1">
    <source>
        <dbReference type="ARBA" id="ARBA00004370"/>
    </source>
</evidence>
<comment type="caution">
    <text evidence="7">The sequence shown here is derived from an EMBL/GenBank/DDBJ whole genome shotgun (WGS) entry which is preliminary data.</text>
</comment>
<dbReference type="Proteomes" id="UP000596742">
    <property type="component" value="Unassembled WGS sequence"/>
</dbReference>
<dbReference type="InterPro" id="IPR015919">
    <property type="entry name" value="Cadherin-like_sf"/>
</dbReference>
<organism evidence="7 8">
    <name type="scientific">Mytilus galloprovincialis</name>
    <name type="common">Mediterranean mussel</name>
    <dbReference type="NCBI Taxonomy" id="29158"/>
    <lineage>
        <taxon>Eukaryota</taxon>
        <taxon>Metazoa</taxon>
        <taxon>Spiralia</taxon>
        <taxon>Lophotrochozoa</taxon>
        <taxon>Mollusca</taxon>
        <taxon>Bivalvia</taxon>
        <taxon>Autobranchia</taxon>
        <taxon>Pteriomorphia</taxon>
        <taxon>Mytilida</taxon>
        <taxon>Mytiloidea</taxon>
        <taxon>Mytilidae</taxon>
        <taxon>Mytilinae</taxon>
        <taxon>Mytilus</taxon>
    </lineage>
</organism>
<evidence type="ECO:0000313" key="8">
    <source>
        <dbReference type="Proteomes" id="UP000596742"/>
    </source>
</evidence>
<dbReference type="GO" id="GO:0008013">
    <property type="term" value="F:beta-catenin binding"/>
    <property type="evidence" value="ECO:0007669"/>
    <property type="project" value="TreeGrafter"/>
</dbReference>
<feature type="domain" description="Cadherin" evidence="6">
    <location>
        <begin position="664"/>
        <end position="752"/>
    </location>
</feature>
<keyword evidence="8" id="KW-1185">Reference proteome</keyword>
<evidence type="ECO:0000259" key="6">
    <source>
        <dbReference type="PROSITE" id="PS50268"/>
    </source>
</evidence>
<feature type="domain" description="Cadherin" evidence="6">
    <location>
        <begin position="959"/>
        <end position="1073"/>
    </location>
</feature>
<evidence type="ECO:0000313" key="7">
    <source>
        <dbReference type="EMBL" id="VDI04806.1"/>
    </source>
</evidence>
<dbReference type="GO" id="GO:0045296">
    <property type="term" value="F:cadherin binding"/>
    <property type="evidence" value="ECO:0007669"/>
    <property type="project" value="TreeGrafter"/>
</dbReference>
<proteinExistence type="predicted"/>